<keyword evidence="2" id="KW-0808">Transferase</keyword>
<dbReference type="Proteomes" id="UP000235547">
    <property type="component" value="Unassembled WGS sequence"/>
</dbReference>
<gene>
    <name evidence="2" type="ORF">C1H70_15290</name>
</gene>
<dbReference type="Pfam" id="PF00535">
    <property type="entry name" value="Glycos_transf_2"/>
    <property type="match status" value="1"/>
</dbReference>
<reference evidence="2 3" key="1">
    <citation type="submission" date="2018-01" db="EMBL/GenBank/DDBJ databases">
        <title>Halomonas endophytica sp. nov., isolated from storage liquid in the stems of Populus euphratica.</title>
        <authorList>
            <person name="Chen C."/>
        </authorList>
    </citation>
    <scope>NUCLEOTIDE SEQUENCE [LARGE SCALE GENOMIC DNA]</scope>
    <source>
        <strain evidence="2 3">BZ-SZ-XJ27</strain>
    </source>
</reference>
<dbReference type="PANTHER" id="PTHR43179:SF7">
    <property type="entry name" value="RHAMNOSYLTRANSFERASE WBBL"/>
    <property type="match status" value="1"/>
</dbReference>
<dbReference type="Gene3D" id="3.90.550.10">
    <property type="entry name" value="Spore Coat Polysaccharide Biosynthesis Protein SpsA, Chain A"/>
    <property type="match status" value="2"/>
</dbReference>
<accession>A0A2N7UCG6</accession>
<dbReference type="InterPro" id="IPR029044">
    <property type="entry name" value="Nucleotide-diphossugar_trans"/>
</dbReference>
<evidence type="ECO:0000313" key="3">
    <source>
        <dbReference type="Proteomes" id="UP000235547"/>
    </source>
</evidence>
<sequence>MPGYLDRAALSANPASRGGTGKVLNSWNNCSGSVSAFLQMSEPFRSPDVFMNSDRAPFWHRVPRFRSHRDLVWDSAADRWTCCGEEPTFELHGQRPWPGWNMVELDIEGDILHGVASFVLETRRRRIRVDMPLRSSKTAKRMLHVPLGVRRITMQVFNAHGGFNITRFRWIWLSPMFARGRLANRLSNIHPSYQGLSEKQVIRALHLESVARCRSWRHVAYSELERTIARDCARHDYHQWVALVEPVRKETPGNAPQSPRMLMERPLISVLMPFGPELMHFGPETAHSLVNDPHGADEEIDKALEPLRESLLSMLNQHYAHWELCVVLSPGVDPVMAAKVRQCLGTDARVRVSNGAVESLGRLSHQAFIESNGEGVMWLSPGDCLAEDALQRVVEAWNRQPAAQLFYADEDELNERGERVRPRFKPGWNPDLLLSCNYVGRLALYKRRILWRLEVYRDIGRFDHHHLNANELDHAMALRFLAWWYQLTSERRAATVCHLPWVLYHRGERAHVAGSAAEATGETDVQGLAHTVGQVQALLALLPGGEGAVAEPGMLPESVRVKWPLPVPPPLVSLLVPTRDGVDILRPCVDAILERTEYRHFELLILDNQSTCAETLAYMAEVEQRDPRVRVLRWDHPFNYSAINNFGAEHAKGEIIGLVNNDVEPMEGEWLTEMVSQACRPEIGCVGAKLYYPNDTIQHGGVILGLGGVAGHAHRFFPRHEDGNAGRLKLVQNLSAVTAACLLLRKEVFDAVGGLNEADLSVAYNDVDLCLKVREAGYRNLWTPYAELYHHESISRGAEDTPEKRARWLREIAYMKRTWGKKLRNDPAYNPNLTLVYEDFSFR</sequence>
<dbReference type="GO" id="GO:0016740">
    <property type="term" value="F:transferase activity"/>
    <property type="evidence" value="ECO:0007669"/>
    <property type="project" value="UniProtKB-KW"/>
</dbReference>
<organism evidence="2 3">
    <name type="scientific">Halomonas urumqiensis</name>
    <dbReference type="NCBI Taxonomy" id="1684789"/>
    <lineage>
        <taxon>Bacteria</taxon>
        <taxon>Pseudomonadati</taxon>
        <taxon>Pseudomonadota</taxon>
        <taxon>Gammaproteobacteria</taxon>
        <taxon>Oceanospirillales</taxon>
        <taxon>Halomonadaceae</taxon>
        <taxon>Halomonas</taxon>
    </lineage>
</organism>
<dbReference type="AlphaFoldDB" id="A0A2N7UCG6"/>
<name>A0A2N7UCG6_9GAMM</name>
<dbReference type="EMBL" id="PNRG01000033">
    <property type="protein sequence ID" value="PMR78138.1"/>
    <property type="molecule type" value="Genomic_DNA"/>
</dbReference>
<dbReference type="InterPro" id="IPR001173">
    <property type="entry name" value="Glyco_trans_2-like"/>
</dbReference>
<dbReference type="OrthoDB" id="9801954at2"/>
<evidence type="ECO:0000259" key="1">
    <source>
        <dbReference type="Pfam" id="PF00535"/>
    </source>
</evidence>
<dbReference type="SUPFAM" id="SSF53448">
    <property type="entry name" value="Nucleotide-diphospho-sugar transferases"/>
    <property type="match status" value="2"/>
</dbReference>
<evidence type="ECO:0000313" key="2">
    <source>
        <dbReference type="EMBL" id="PMR78138.1"/>
    </source>
</evidence>
<proteinExistence type="predicted"/>
<dbReference type="PANTHER" id="PTHR43179">
    <property type="entry name" value="RHAMNOSYLTRANSFERASE WBBL"/>
    <property type="match status" value="1"/>
</dbReference>
<dbReference type="CDD" id="cd04186">
    <property type="entry name" value="GT_2_like_c"/>
    <property type="match status" value="1"/>
</dbReference>
<comment type="caution">
    <text evidence="2">The sequence shown here is derived from an EMBL/GenBank/DDBJ whole genome shotgun (WGS) entry which is preliminary data.</text>
</comment>
<feature type="domain" description="Glycosyltransferase 2-like" evidence="1">
    <location>
        <begin position="573"/>
        <end position="750"/>
    </location>
</feature>
<protein>
    <submittedName>
        <fullName evidence="2">Glycosyl transferase family 2</fullName>
    </submittedName>
</protein>
<keyword evidence="3" id="KW-1185">Reference proteome</keyword>